<evidence type="ECO:0000259" key="2">
    <source>
        <dbReference type="Pfam" id="PF01425"/>
    </source>
</evidence>
<comment type="similarity">
    <text evidence="1">Belongs to the amidase family.</text>
</comment>
<dbReference type="PROSITE" id="PS00571">
    <property type="entry name" value="AMIDASES"/>
    <property type="match status" value="1"/>
</dbReference>
<reference evidence="3 4" key="1">
    <citation type="journal article" date="2018" name="G3 (Bethesda)">
        <title>Phylogenetic and Phylogenomic Definition of Rhizopus Species.</title>
        <authorList>
            <person name="Gryganskyi A.P."/>
            <person name="Golan J."/>
            <person name="Dolatabadi S."/>
            <person name="Mondo S."/>
            <person name="Robb S."/>
            <person name="Idnurm A."/>
            <person name="Muszewska A."/>
            <person name="Steczkiewicz K."/>
            <person name="Masonjones S."/>
            <person name="Liao H.L."/>
            <person name="Gajdeczka M.T."/>
            <person name="Anike F."/>
            <person name="Vuek A."/>
            <person name="Anishchenko I.M."/>
            <person name="Voigt K."/>
            <person name="de Hoog G.S."/>
            <person name="Smith M.E."/>
            <person name="Heitman J."/>
            <person name="Vilgalys R."/>
            <person name="Stajich J.E."/>
        </authorList>
    </citation>
    <scope>NUCLEOTIDE SEQUENCE [LARGE SCALE GENOMIC DNA]</scope>
    <source>
        <strain evidence="3 4">LSU 92-RS-03</strain>
    </source>
</reference>
<dbReference type="InterPro" id="IPR020556">
    <property type="entry name" value="Amidase_CS"/>
</dbReference>
<keyword evidence="4" id="KW-1185">Reference proteome</keyword>
<organism evidence="3 4">
    <name type="scientific">Rhizopus stolonifer</name>
    <name type="common">Rhizopus nigricans</name>
    <dbReference type="NCBI Taxonomy" id="4846"/>
    <lineage>
        <taxon>Eukaryota</taxon>
        <taxon>Fungi</taxon>
        <taxon>Fungi incertae sedis</taxon>
        <taxon>Mucoromycota</taxon>
        <taxon>Mucoromycotina</taxon>
        <taxon>Mucoromycetes</taxon>
        <taxon>Mucorales</taxon>
        <taxon>Mucorineae</taxon>
        <taxon>Rhizopodaceae</taxon>
        <taxon>Rhizopus</taxon>
    </lineage>
</organism>
<name>A0A367JKB5_RHIST</name>
<dbReference type="SUPFAM" id="SSF75304">
    <property type="entry name" value="Amidase signature (AS) enzymes"/>
    <property type="match status" value="1"/>
</dbReference>
<gene>
    <name evidence="3" type="ORF">CU098_008403</name>
</gene>
<evidence type="ECO:0000313" key="4">
    <source>
        <dbReference type="Proteomes" id="UP000253551"/>
    </source>
</evidence>
<dbReference type="Proteomes" id="UP000253551">
    <property type="component" value="Unassembled WGS sequence"/>
</dbReference>
<dbReference type="PANTHER" id="PTHR11895">
    <property type="entry name" value="TRANSAMIDASE"/>
    <property type="match status" value="1"/>
</dbReference>
<comment type="caution">
    <text evidence="3">The sequence shown here is derived from an EMBL/GenBank/DDBJ whole genome shotgun (WGS) entry which is preliminary data.</text>
</comment>
<dbReference type="EMBL" id="PJQM01003178">
    <property type="protein sequence ID" value="RCH90325.1"/>
    <property type="molecule type" value="Genomic_DNA"/>
</dbReference>
<dbReference type="Pfam" id="PF01425">
    <property type="entry name" value="Amidase"/>
    <property type="match status" value="1"/>
</dbReference>
<dbReference type="InterPro" id="IPR023631">
    <property type="entry name" value="Amidase_dom"/>
</dbReference>
<dbReference type="PANTHER" id="PTHR11895:SF67">
    <property type="entry name" value="AMIDASE DOMAIN-CONTAINING PROTEIN"/>
    <property type="match status" value="1"/>
</dbReference>
<dbReference type="InterPro" id="IPR000120">
    <property type="entry name" value="Amidase"/>
</dbReference>
<dbReference type="GO" id="GO:0003824">
    <property type="term" value="F:catalytic activity"/>
    <property type="evidence" value="ECO:0007669"/>
    <property type="project" value="InterPro"/>
</dbReference>
<dbReference type="Gene3D" id="3.90.1300.10">
    <property type="entry name" value="Amidase signature (AS) domain"/>
    <property type="match status" value="1"/>
</dbReference>
<proteinExistence type="inferred from homology"/>
<evidence type="ECO:0000313" key="3">
    <source>
        <dbReference type="EMBL" id="RCH90325.1"/>
    </source>
</evidence>
<dbReference type="STRING" id="4846.A0A367JKB5"/>
<protein>
    <recommendedName>
        <fullName evidence="2">Amidase domain-containing protein</fullName>
    </recommendedName>
</protein>
<dbReference type="InterPro" id="IPR036928">
    <property type="entry name" value="AS_sf"/>
</dbReference>
<evidence type="ECO:0000256" key="1">
    <source>
        <dbReference type="ARBA" id="ARBA00009199"/>
    </source>
</evidence>
<dbReference type="OrthoDB" id="566138at2759"/>
<dbReference type="AlphaFoldDB" id="A0A367JKB5"/>
<accession>A0A367JKB5</accession>
<feature type="domain" description="Amidase" evidence="2">
    <location>
        <begin position="112"/>
        <end position="534"/>
    </location>
</feature>
<sequence length="561" mass="61315">MQAAKSTNPIGTDAPELYGWSLLAAANLVEYTPYLNYKLASDAGLTGLRDHVQIEEHPTMVPIDLKEIHHNTNLDEPLLSLDSTNKSESPFLSFWDYHDAYTTFKTTPTKVAESLLVKLEESKSLNYMRFLCKDILQQAEKSTLRYKSGTPLSQLDGVFVSVKEEVDIQGLETKAGTSFLNDGNPAPHDATLVKKLRKAGAIVVGSTVMNELGWDTFTVNPNTGIPKNPYKKGLHSCGGSSGGSGGCVSSGLFPFSIGADGGGSVRIPSAFTGLYGLKTTWSRVSSCGGVALDPSVGVYGPLAATADDMTIAYSVIAGPDPNSSYTLLQPPVNLNGYNNTDLSDLTIAVVPEWNRLVKDHAILERLNQMQVFLKKQGARIVEIDIPDLDIAHTAHTVTICSEMSNFASKHLQNRTSFIPYTRLMYSISGALDPRDYVRAQQIRTRMMNHLSGYFHEQKIDSILTPTTAILSPEIPEKALSYGMANAKLTIASMTYAVLANFTGIPAVTVPAGYHNDLPIGLQFMASWWNEALLCRIAKTVEKVSGFERKRPEQHWFAENIL</sequence>